<gene>
    <name evidence="1" type="ORF">GCM10008171_32400</name>
</gene>
<organism evidence="1 2">
    <name type="scientific">Methylopila jiangsuensis</name>
    <dbReference type="NCBI Taxonomy" id="586230"/>
    <lineage>
        <taxon>Bacteria</taxon>
        <taxon>Pseudomonadati</taxon>
        <taxon>Pseudomonadota</taxon>
        <taxon>Alphaproteobacteria</taxon>
        <taxon>Hyphomicrobiales</taxon>
        <taxon>Methylopilaceae</taxon>
        <taxon>Methylopila</taxon>
    </lineage>
</organism>
<name>A0A9W6JHZ3_9HYPH</name>
<keyword evidence="2" id="KW-1185">Reference proteome</keyword>
<accession>A0A9W6JHZ3</accession>
<reference evidence="1" key="1">
    <citation type="journal article" date="2014" name="Int. J. Syst. Evol. Microbiol.">
        <title>Complete genome sequence of Corynebacterium casei LMG S-19264T (=DSM 44701T), isolated from a smear-ripened cheese.</title>
        <authorList>
            <consortium name="US DOE Joint Genome Institute (JGI-PGF)"/>
            <person name="Walter F."/>
            <person name="Albersmeier A."/>
            <person name="Kalinowski J."/>
            <person name="Ruckert C."/>
        </authorList>
    </citation>
    <scope>NUCLEOTIDE SEQUENCE</scope>
    <source>
        <strain evidence="1">VKM B-2555</strain>
    </source>
</reference>
<reference evidence="1" key="2">
    <citation type="submission" date="2023-01" db="EMBL/GenBank/DDBJ databases">
        <authorList>
            <person name="Sun Q."/>
            <person name="Evtushenko L."/>
        </authorList>
    </citation>
    <scope>NUCLEOTIDE SEQUENCE</scope>
    <source>
        <strain evidence="1">VKM B-2555</strain>
    </source>
</reference>
<evidence type="ECO:0000313" key="1">
    <source>
        <dbReference type="EMBL" id="GLK77986.1"/>
    </source>
</evidence>
<comment type="caution">
    <text evidence="1">The sequence shown here is derived from an EMBL/GenBank/DDBJ whole genome shotgun (WGS) entry which is preliminary data.</text>
</comment>
<dbReference type="RefSeq" id="WP_271205809.1">
    <property type="nucleotide sequence ID" value="NZ_BSFK01000016.1"/>
</dbReference>
<evidence type="ECO:0000313" key="2">
    <source>
        <dbReference type="Proteomes" id="UP001143364"/>
    </source>
</evidence>
<protein>
    <submittedName>
        <fullName evidence="1">Uncharacterized protein</fullName>
    </submittedName>
</protein>
<sequence>MAGELTPYERAKLIVEASKRQQMAATAHDVAAYHMASNYPCAASEHQEDAEHDAAYARRALLHLIHGERIDD</sequence>
<proteinExistence type="predicted"/>
<dbReference type="AlphaFoldDB" id="A0A9W6JHZ3"/>
<dbReference type="EMBL" id="BSFK01000016">
    <property type="protein sequence ID" value="GLK77986.1"/>
    <property type="molecule type" value="Genomic_DNA"/>
</dbReference>
<dbReference type="Proteomes" id="UP001143364">
    <property type="component" value="Unassembled WGS sequence"/>
</dbReference>